<keyword evidence="3" id="KW-1185">Reference proteome</keyword>
<evidence type="ECO:0000313" key="3">
    <source>
        <dbReference type="Proteomes" id="UP001347796"/>
    </source>
</evidence>
<name>A0AAN8IZ71_PATCE</name>
<dbReference type="InterPro" id="IPR013087">
    <property type="entry name" value="Znf_C2H2_type"/>
</dbReference>
<organism evidence="2 3">
    <name type="scientific">Patella caerulea</name>
    <name type="common">Rayed Mediterranean limpet</name>
    <dbReference type="NCBI Taxonomy" id="87958"/>
    <lineage>
        <taxon>Eukaryota</taxon>
        <taxon>Metazoa</taxon>
        <taxon>Spiralia</taxon>
        <taxon>Lophotrochozoa</taxon>
        <taxon>Mollusca</taxon>
        <taxon>Gastropoda</taxon>
        <taxon>Patellogastropoda</taxon>
        <taxon>Patelloidea</taxon>
        <taxon>Patellidae</taxon>
        <taxon>Patella</taxon>
    </lineage>
</organism>
<evidence type="ECO:0000259" key="1">
    <source>
        <dbReference type="PROSITE" id="PS00028"/>
    </source>
</evidence>
<accession>A0AAN8IZ71</accession>
<dbReference type="EMBL" id="JAZGQO010000015">
    <property type="protein sequence ID" value="KAK6168842.1"/>
    <property type="molecule type" value="Genomic_DNA"/>
</dbReference>
<gene>
    <name evidence="2" type="ORF">SNE40_020014</name>
</gene>
<dbReference type="SMART" id="SM00355">
    <property type="entry name" value="ZnF_C2H2"/>
    <property type="match status" value="2"/>
</dbReference>
<reference evidence="2 3" key="1">
    <citation type="submission" date="2024-01" db="EMBL/GenBank/DDBJ databases">
        <title>The genome of the rayed Mediterranean limpet Patella caerulea (Linnaeus, 1758).</title>
        <authorList>
            <person name="Anh-Thu Weber A."/>
            <person name="Halstead-Nussloch G."/>
        </authorList>
    </citation>
    <scope>NUCLEOTIDE SEQUENCE [LARGE SCALE GENOMIC DNA]</scope>
    <source>
        <strain evidence="2">AATW-2023a</strain>
        <tissue evidence="2">Whole specimen</tissue>
    </source>
</reference>
<sequence>MMNPEESCTCGLCQEVFPNRRKLKNHLAAAPHQRLKMVCVWCDRETSFRRMVDLKSHMKTDHSEKLKLMPEKFLSENNGFWMSYHPEDYGSVIQPSSRNSEEAMKARMEILAMIDREGCSRTKDQWYRGWEFEERNAVTKRTYSPSRPGMYEDLTLRNINIMQGNTNAIFSTEVGIGAFWVRIIMDDAVNQWSSKK</sequence>
<proteinExistence type="predicted"/>
<protein>
    <recommendedName>
        <fullName evidence="1">C2H2-type domain-containing protein</fullName>
    </recommendedName>
</protein>
<dbReference type="Gene3D" id="3.30.160.60">
    <property type="entry name" value="Classic Zinc Finger"/>
    <property type="match status" value="1"/>
</dbReference>
<feature type="domain" description="C2H2-type" evidence="1">
    <location>
        <begin position="8"/>
        <end position="32"/>
    </location>
</feature>
<evidence type="ECO:0000313" key="2">
    <source>
        <dbReference type="EMBL" id="KAK6168842.1"/>
    </source>
</evidence>
<dbReference type="PROSITE" id="PS00028">
    <property type="entry name" value="ZINC_FINGER_C2H2_1"/>
    <property type="match status" value="1"/>
</dbReference>
<comment type="caution">
    <text evidence="2">The sequence shown here is derived from an EMBL/GenBank/DDBJ whole genome shotgun (WGS) entry which is preliminary data.</text>
</comment>
<dbReference type="Proteomes" id="UP001347796">
    <property type="component" value="Unassembled WGS sequence"/>
</dbReference>
<dbReference type="AlphaFoldDB" id="A0AAN8IZ71"/>